<evidence type="ECO:0000256" key="3">
    <source>
        <dbReference type="ARBA" id="ARBA00023015"/>
    </source>
</evidence>
<dbReference type="Pfam" id="PF03861">
    <property type="entry name" value="ANTAR"/>
    <property type="match status" value="1"/>
</dbReference>
<dbReference type="EMBL" id="CP041692">
    <property type="protein sequence ID" value="QDP96496.1"/>
    <property type="molecule type" value="Genomic_DNA"/>
</dbReference>
<gene>
    <name evidence="6" type="ORF">FOE78_11805</name>
</gene>
<dbReference type="InterPro" id="IPR029016">
    <property type="entry name" value="GAF-like_dom_sf"/>
</dbReference>
<dbReference type="Pfam" id="PF01590">
    <property type="entry name" value="GAF"/>
    <property type="match status" value="1"/>
</dbReference>
<dbReference type="InterPro" id="IPR012074">
    <property type="entry name" value="GAF_ANTAR"/>
</dbReference>
<keyword evidence="1" id="KW-0808">Transferase</keyword>
<dbReference type="Gene3D" id="3.30.450.40">
    <property type="match status" value="1"/>
</dbReference>
<dbReference type="PIRSF" id="PIRSF036625">
    <property type="entry name" value="GAF_ANTAR"/>
    <property type="match status" value="1"/>
</dbReference>
<keyword evidence="2" id="KW-0418">Kinase</keyword>
<keyword evidence="7" id="KW-1185">Reference proteome</keyword>
<evidence type="ECO:0000259" key="5">
    <source>
        <dbReference type="PROSITE" id="PS50921"/>
    </source>
</evidence>
<dbReference type="InterPro" id="IPR036388">
    <property type="entry name" value="WH-like_DNA-bd_sf"/>
</dbReference>
<evidence type="ECO:0000256" key="4">
    <source>
        <dbReference type="ARBA" id="ARBA00023163"/>
    </source>
</evidence>
<evidence type="ECO:0000313" key="7">
    <source>
        <dbReference type="Proteomes" id="UP000319263"/>
    </source>
</evidence>
<reference evidence="6 7" key="1">
    <citation type="submission" date="2019-07" db="EMBL/GenBank/DDBJ databases">
        <title>Microlunatus dokdonensis sp. nov. isolated from the rhizospheric soil of the wild plant Elymus tsukushiensis.</title>
        <authorList>
            <person name="Ghim S.-Y."/>
            <person name="Hwang Y.-J."/>
            <person name="Son J.-S."/>
            <person name="Shin J.-H."/>
        </authorList>
    </citation>
    <scope>NUCLEOTIDE SEQUENCE [LARGE SCALE GENOMIC DNA]</scope>
    <source>
        <strain evidence="6 7">KUDC0627</strain>
    </source>
</reference>
<proteinExistence type="predicted"/>
<name>A0A516PZ94_9ACTN</name>
<dbReference type="OrthoDB" id="5187007at2"/>
<feature type="domain" description="ANTAR" evidence="5">
    <location>
        <begin position="171"/>
        <end position="232"/>
    </location>
</feature>
<dbReference type="PROSITE" id="PS50921">
    <property type="entry name" value="ANTAR"/>
    <property type="match status" value="1"/>
</dbReference>
<sequence length="245" mass="26712">MSIAESREVRLGRLFVRLADTLVSGFDVVELLDELVASCTTLLEARAAGLMLADPTGRLRVMAASSEETRLLELFELQNEQGPCPDCYRSGAPVNVVSVDDQVVRWPRFAPRLRALGLGAVHALPMRLRDQTIGALNLFRLPGGELPADDLMIAQALADVATITLLQHRATEANERLATQLQTALNSRIAIEQAKGVIAQHSGLDMDRAFQLLRTFARDRQLPLTRIASDVAAGRVDLTQVGPAR</sequence>
<dbReference type="RefSeq" id="WP_143986459.1">
    <property type="nucleotide sequence ID" value="NZ_CP041692.1"/>
</dbReference>
<evidence type="ECO:0000256" key="2">
    <source>
        <dbReference type="ARBA" id="ARBA00022777"/>
    </source>
</evidence>
<evidence type="ECO:0000256" key="1">
    <source>
        <dbReference type="ARBA" id="ARBA00022679"/>
    </source>
</evidence>
<protein>
    <submittedName>
        <fullName evidence="6">GAF and ANTAR domain-containing protein</fullName>
    </submittedName>
</protein>
<dbReference type="KEGG" id="mik:FOE78_11805"/>
<dbReference type="Gene3D" id="1.10.10.10">
    <property type="entry name" value="Winged helix-like DNA-binding domain superfamily/Winged helix DNA-binding domain"/>
    <property type="match status" value="1"/>
</dbReference>
<evidence type="ECO:0000313" key="6">
    <source>
        <dbReference type="EMBL" id="QDP96496.1"/>
    </source>
</evidence>
<dbReference type="GO" id="GO:0003723">
    <property type="term" value="F:RNA binding"/>
    <property type="evidence" value="ECO:0007669"/>
    <property type="project" value="InterPro"/>
</dbReference>
<dbReference type="InterPro" id="IPR005561">
    <property type="entry name" value="ANTAR"/>
</dbReference>
<accession>A0A516PZ94</accession>
<dbReference type="SMART" id="SM00065">
    <property type="entry name" value="GAF"/>
    <property type="match status" value="1"/>
</dbReference>
<dbReference type="AlphaFoldDB" id="A0A516PZ94"/>
<dbReference type="InterPro" id="IPR011006">
    <property type="entry name" value="CheY-like_superfamily"/>
</dbReference>
<dbReference type="SMART" id="SM01012">
    <property type="entry name" value="ANTAR"/>
    <property type="match status" value="1"/>
</dbReference>
<dbReference type="SUPFAM" id="SSF52172">
    <property type="entry name" value="CheY-like"/>
    <property type="match status" value="1"/>
</dbReference>
<organism evidence="6 7">
    <name type="scientific">Microlunatus elymi</name>
    <dbReference type="NCBI Taxonomy" id="2596828"/>
    <lineage>
        <taxon>Bacteria</taxon>
        <taxon>Bacillati</taxon>
        <taxon>Actinomycetota</taxon>
        <taxon>Actinomycetes</taxon>
        <taxon>Propionibacteriales</taxon>
        <taxon>Propionibacteriaceae</taxon>
        <taxon>Microlunatus</taxon>
    </lineage>
</organism>
<dbReference type="InterPro" id="IPR003018">
    <property type="entry name" value="GAF"/>
</dbReference>
<keyword evidence="4" id="KW-0804">Transcription</keyword>
<keyword evidence="3" id="KW-0805">Transcription regulation</keyword>
<dbReference type="GO" id="GO:0016301">
    <property type="term" value="F:kinase activity"/>
    <property type="evidence" value="ECO:0007669"/>
    <property type="project" value="UniProtKB-KW"/>
</dbReference>
<dbReference type="Proteomes" id="UP000319263">
    <property type="component" value="Chromosome"/>
</dbReference>
<dbReference type="SUPFAM" id="SSF55781">
    <property type="entry name" value="GAF domain-like"/>
    <property type="match status" value="1"/>
</dbReference>